<sequence>MAERINFCFCQLPRRKFKHKKHPNNQNKLLQWLFPKIPQIDIPSKCKMGTFLFLTYQSNFVCAHKNSLNSTSASDVPNKPKEEVNYGLEKNPISQSQVECLKNTQSGRIKYRKSIIHLGGKFFHYTQGLMAQLGLSIWCPNLDKELTPFYNTTHIISALTTFTKLTANSGYAYLKFNPKMSQDMSLLIIAYNNSVHYWISPTGGLSSSSAPLYITQKNKKKGKELRDELWDFAILNNLTKHYQDMLETITVW</sequence>
<dbReference type="VEuPathDB" id="FungiDB:VP01_171g2"/>
<comment type="caution">
    <text evidence="1">The sequence shown here is derived from an EMBL/GenBank/DDBJ whole genome shotgun (WGS) entry which is preliminary data.</text>
</comment>
<dbReference type="EMBL" id="LAVV01006526">
    <property type="protein sequence ID" value="KNZ59489.1"/>
    <property type="molecule type" value="Genomic_DNA"/>
</dbReference>
<gene>
    <name evidence="1" type="ORF">VP01_171g2</name>
</gene>
<protein>
    <submittedName>
        <fullName evidence="1">Uncharacterized protein</fullName>
    </submittedName>
</protein>
<reference evidence="1 2" key="1">
    <citation type="submission" date="2015-08" db="EMBL/GenBank/DDBJ databases">
        <title>Next Generation Sequencing and Analysis of the Genome of Puccinia sorghi L Schw, the Causal Agent of Maize Common Rust.</title>
        <authorList>
            <person name="Rochi L."/>
            <person name="Burguener G."/>
            <person name="Darino M."/>
            <person name="Turjanski A."/>
            <person name="Kreff E."/>
            <person name="Dieguez M.J."/>
            <person name="Sacco F."/>
        </authorList>
    </citation>
    <scope>NUCLEOTIDE SEQUENCE [LARGE SCALE GENOMIC DNA]</scope>
    <source>
        <strain evidence="1 2">RO10H11247</strain>
    </source>
</reference>
<evidence type="ECO:0000313" key="2">
    <source>
        <dbReference type="Proteomes" id="UP000037035"/>
    </source>
</evidence>
<dbReference type="Proteomes" id="UP000037035">
    <property type="component" value="Unassembled WGS sequence"/>
</dbReference>
<dbReference type="STRING" id="27349.A0A0L6VFH5"/>
<organism evidence="1 2">
    <name type="scientific">Puccinia sorghi</name>
    <dbReference type="NCBI Taxonomy" id="27349"/>
    <lineage>
        <taxon>Eukaryota</taxon>
        <taxon>Fungi</taxon>
        <taxon>Dikarya</taxon>
        <taxon>Basidiomycota</taxon>
        <taxon>Pucciniomycotina</taxon>
        <taxon>Pucciniomycetes</taxon>
        <taxon>Pucciniales</taxon>
        <taxon>Pucciniaceae</taxon>
        <taxon>Puccinia</taxon>
    </lineage>
</organism>
<evidence type="ECO:0000313" key="1">
    <source>
        <dbReference type="EMBL" id="KNZ59489.1"/>
    </source>
</evidence>
<name>A0A0L6VFH5_9BASI</name>
<dbReference type="AlphaFoldDB" id="A0A0L6VFH5"/>
<proteinExistence type="predicted"/>
<accession>A0A0L6VFH5</accession>
<keyword evidence="2" id="KW-1185">Reference proteome</keyword>